<evidence type="ECO:0000313" key="3">
    <source>
        <dbReference type="Proteomes" id="UP001590950"/>
    </source>
</evidence>
<dbReference type="Proteomes" id="UP001590950">
    <property type="component" value="Unassembled WGS sequence"/>
</dbReference>
<dbReference type="Pfam" id="PF06985">
    <property type="entry name" value="HET"/>
    <property type="match status" value="1"/>
</dbReference>
<dbReference type="EMBL" id="JBEFKJ010000020">
    <property type="protein sequence ID" value="KAL2040624.1"/>
    <property type="molecule type" value="Genomic_DNA"/>
</dbReference>
<gene>
    <name evidence="2" type="ORF">N7G274_006603</name>
</gene>
<accession>A0ABR4A7A5</accession>
<evidence type="ECO:0000259" key="1">
    <source>
        <dbReference type="Pfam" id="PF06985"/>
    </source>
</evidence>
<organism evidence="2 3">
    <name type="scientific">Stereocaulon virgatum</name>
    <dbReference type="NCBI Taxonomy" id="373712"/>
    <lineage>
        <taxon>Eukaryota</taxon>
        <taxon>Fungi</taxon>
        <taxon>Dikarya</taxon>
        <taxon>Ascomycota</taxon>
        <taxon>Pezizomycotina</taxon>
        <taxon>Lecanoromycetes</taxon>
        <taxon>OSLEUM clade</taxon>
        <taxon>Lecanoromycetidae</taxon>
        <taxon>Lecanorales</taxon>
        <taxon>Lecanorineae</taxon>
        <taxon>Stereocaulaceae</taxon>
        <taxon>Stereocaulon</taxon>
    </lineage>
</organism>
<dbReference type="PANTHER" id="PTHR33112">
    <property type="entry name" value="DOMAIN PROTEIN, PUTATIVE-RELATED"/>
    <property type="match status" value="1"/>
</dbReference>
<keyword evidence="3" id="KW-1185">Reference proteome</keyword>
<dbReference type="PANTHER" id="PTHR33112:SF16">
    <property type="entry name" value="HETEROKARYON INCOMPATIBILITY DOMAIN-CONTAINING PROTEIN"/>
    <property type="match status" value="1"/>
</dbReference>
<sequence>MSDERRSCQSCASILSDLSLFDALKSEAGVNISQTAQEFFSAVDQGCLICSAVHVLACGPRYSENAAFRCHPNSSSSGSSRLIKNIQVETTRPDSNDFKSVRVAMWSAENRYDFDQCFHVEAQEHDLAAEYISTRPIDDQVASSASYELAREWIRDCLLNHEECPRPEPSFLPTYMIDVGKKDGEGSVDVHLESGQKGPYAARSYCWGGPQPTTPTSLTMNDMLQCIAALTLPQTIQDAITVTRKLGLQYLWVYALCIIQDSAPDKDIEIAKMDRIHQNAQLTVSAASAERCQDGFLANRSLGVEFPPSSGFSSVPFACPDGRSGTVLLREVKLYFPSLEPLDRRAWALQERVLSPRVLIYGSWQMYWQCQSQHRCDD</sequence>
<reference evidence="2 3" key="1">
    <citation type="submission" date="2024-09" db="EMBL/GenBank/DDBJ databases">
        <title>Rethinking Asexuality: The Enigmatic Case of Functional Sexual Genes in Lepraria (Stereocaulaceae).</title>
        <authorList>
            <person name="Doellman M."/>
            <person name="Sun Y."/>
            <person name="Barcenas-Pena A."/>
            <person name="Lumbsch H.T."/>
            <person name="Grewe F."/>
        </authorList>
    </citation>
    <scope>NUCLEOTIDE SEQUENCE [LARGE SCALE GENOMIC DNA]</scope>
    <source>
        <strain evidence="2 3">Mercado 3170</strain>
    </source>
</reference>
<proteinExistence type="predicted"/>
<feature type="domain" description="Heterokaryon incompatibility" evidence="1">
    <location>
        <begin position="200"/>
        <end position="351"/>
    </location>
</feature>
<evidence type="ECO:0000313" key="2">
    <source>
        <dbReference type="EMBL" id="KAL2040624.1"/>
    </source>
</evidence>
<name>A0ABR4A7A5_9LECA</name>
<dbReference type="InterPro" id="IPR010730">
    <property type="entry name" value="HET"/>
</dbReference>
<protein>
    <recommendedName>
        <fullName evidence="1">Heterokaryon incompatibility domain-containing protein</fullName>
    </recommendedName>
</protein>
<comment type="caution">
    <text evidence="2">The sequence shown here is derived from an EMBL/GenBank/DDBJ whole genome shotgun (WGS) entry which is preliminary data.</text>
</comment>